<comment type="caution">
    <text evidence="2">The sequence shown here is derived from an EMBL/GenBank/DDBJ whole genome shotgun (WGS) entry which is preliminary data.</text>
</comment>
<dbReference type="Proteomes" id="UP000650628">
    <property type="component" value="Unassembled WGS sequence"/>
</dbReference>
<reference evidence="2 3" key="1">
    <citation type="submission" date="2021-01" db="EMBL/GenBank/DDBJ databases">
        <title>Whole genome shotgun sequence of Planotetraspora mira NBRC 15435.</title>
        <authorList>
            <person name="Komaki H."/>
            <person name="Tamura T."/>
        </authorList>
    </citation>
    <scope>NUCLEOTIDE SEQUENCE [LARGE SCALE GENOMIC DNA]</scope>
    <source>
        <strain evidence="2 3">NBRC 15435</strain>
    </source>
</reference>
<keyword evidence="3" id="KW-1185">Reference proteome</keyword>
<feature type="region of interest" description="Disordered" evidence="1">
    <location>
        <begin position="29"/>
        <end position="54"/>
    </location>
</feature>
<gene>
    <name evidence="2" type="ORF">Pmi06nite_82410</name>
</gene>
<evidence type="ECO:0000313" key="2">
    <source>
        <dbReference type="EMBL" id="GII34799.1"/>
    </source>
</evidence>
<dbReference type="EMBL" id="BOOO01000059">
    <property type="protein sequence ID" value="GII34799.1"/>
    <property type="molecule type" value="Genomic_DNA"/>
</dbReference>
<organism evidence="2 3">
    <name type="scientific">Planotetraspora mira</name>
    <dbReference type="NCBI Taxonomy" id="58121"/>
    <lineage>
        <taxon>Bacteria</taxon>
        <taxon>Bacillati</taxon>
        <taxon>Actinomycetota</taxon>
        <taxon>Actinomycetes</taxon>
        <taxon>Streptosporangiales</taxon>
        <taxon>Streptosporangiaceae</taxon>
        <taxon>Planotetraspora</taxon>
    </lineage>
</organism>
<feature type="compositionally biased region" description="Basic residues" evidence="1">
    <location>
        <begin position="29"/>
        <end position="47"/>
    </location>
</feature>
<protein>
    <submittedName>
        <fullName evidence="2">Uncharacterized protein</fullName>
    </submittedName>
</protein>
<accession>A0A8J3U2C3</accession>
<dbReference type="AlphaFoldDB" id="A0A8J3U2C3"/>
<proteinExistence type="predicted"/>
<name>A0A8J3U2C3_9ACTN</name>
<dbReference type="RefSeq" id="WP_203958574.1">
    <property type="nucleotide sequence ID" value="NZ_BOOO01000059.1"/>
</dbReference>
<sequence>MGPELQYQLIINRVADLQEEAADHRRARQAKAAQKARQRDGHRRRGVFGKTTTS</sequence>
<evidence type="ECO:0000256" key="1">
    <source>
        <dbReference type="SAM" id="MobiDB-lite"/>
    </source>
</evidence>
<evidence type="ECO:0000313" key="3">
    <source>
        <dbReference type="Proteomes" id="UP000650628"/>
    </source>
</evidence>